<sequence>MTLGRPEPRNWLTTARPVAVVMNALVVCAGLNAAGWQYLLFGCVKPLGRVIAGTELDARSKFKLVLNCRAAYEPPHLFSVDSMPWTDLSGDDAKFGFFIVSGSIIARPWAPLALQNRGPHPTQTIYGGETNTACFIRESQLALLIKNASGSHSIHPRPVFVQILDAHLGGLPLSLQAQESVSDQFPSSSFEGQ</sequence>
<keyword evidence="1" id="KW-0812">Transmembrane</keyword>
<keyword evidence="3" id="KW-1185">Reference proteome</keyword>
<keyword evidence="1" id="KW-1133">Transmembrane helix</keyword>
<comment type="caution">
    <text evidence="2">The sequence shown here is derived from an EMBL/GenBank/DDBJ whole genome shotgun (WGS) entry which is preliminary data.</text>
</comment>
<dbReference type="EMBL" id="JARJCM010000058">
    <property type="protein sequence ID" value="KAJ7034312.1"/>
    <property type="molecule type" value="Genomic_DNA"/>
</dbReference>
<keyword evidence="1" id="KW-0472">Membrane</keyword>
<gene>
    <name evidence="2" type="ORF">C8F04DRAFT_1349618</name>
</gene>
<protein>
    <submittedName>
        <fullName evidence="2">Uncharacterized protein</fullName>
    </submittedName>
</protein>
<name>A0AAD6X2K8_9AGAR</name>
<dbReference type="Proteomes" id="UP001218188">
    <property type="component" value="Unassembled WGS sequence"/>
</dbReference>
<proteinExistence type="predicted"/>
<evidence type="ECO:0000313" key="2">
    <source>
        <dbReference type="EMBL" id="KAJ7034312.1"/>
    </source>
</evidence>
<reference evidence="2" key="1">
    <citation type="submission" date="2023-03" db="EMBL/GenBank/DDBJ databases">
        <title>Massive genome expansion in bonnet fungi (Mycena s.s.) driven by repeated elements and novel gene families across ecological guilds.</title>
        <authorList>
            <consortium name="Lawrence Berkeley National Laboratory"/>
            <person name="Harder C.B."/>
            <person name="Miyauchi S."/>
            <person name="Viragh M."/>
            <person name="Kuo A."/>
            <person name="Thoen E."/>
            <person name="Andreopoulos B."/>
            <person name="Lu D."/>
            <person name="Skrede I."/>
            <person name="Drula E."/>
            <person name="Henrissat B."/>
            <person name="Morin E."/>
            <person name="Kohler A."/>
            <person name="Barry K."/>
            <person name="LaButti K."/>
            <person name="Morin E."/>
            <person name="Salamov A."/>
            <person name="Lipzen A."/>
            <person name="Mereny Z."/>
            <person name="Hegedus B."/>
            <person name="Baldrian P."/>
            <person name="Stursova M."/>
            <person name="Weitz H."/>
            <person name="Taylor A."/>
            <person name="Grigoriev I.V."/>
            <person name="Nagy L.G."/>
            <person name="Martin F."/>
            <person name="Kauserud H."/>
        </authorList>
    </citation>
    <scope>NUCLEOTIDE SEQUENCE</scope>
    <source>
        <strain evidence="2">CBHHK200</strain>
    </source>
</reference>
<dbReference type="AlphaFoldDB" id="A0AAD6X2K8"/>
<evidence type="ECO:0000256" key="1">
    <source>
        <dbReference type="SAM" id="Phobius"/>
    </source>
</evidence>
<feature type="transmembrane region" description="Helical" evidence="1">
    <location>
        <begin position="20"/>
        <end position="41"/>
    </location>
</feature>
<accession>A0AAD6X2K8</accession>
<evidence type="ECO:0000313" key="3">
    <source>
        <dbReference type="Proteomes" id="UP001218188"/>
    </source>
</evidence>
<organism evidence="2 3">
    <name type="scientific">Mycena alexandri</name>
    <dbReference type="NCBI Taxonomy" id="1745969"/>
    <lineage>
        <taxon>Eukaryota</taxon>
        <taxon>Fungi</taxon>
        <taxon>Dikarya</taxon>
        <taxon>Basidiomycota</taxon>
        <taxon>Agaricomycotina</taxon>
        <taxon>Agaricomycetes</taxon>
        <taxon>Agaricomycetidae</taxon>
        <taxon>Agaricales</taxon>
        <taxon>Marasmiineae</taxon>
        <taxon>Mycenaceae</taxon>
        <taxon>Mycena</taxon>
    </lineage>
</organism>